<organism evidence="2 3">
    <name type="scientific">Intestinibaculum porci</name>
    <dbReference type="NCBI Taxonomy" id="2487118"/>
    <lineage>
        <taxon>Bacteria</taxon>
        <taxon>Bacillati</taxon>
        <taxon>Bacillota</taxon>
        <taxon>Erysipelotrichia</taxon>
        <taxon>Erysipelotrichales</taxon>
        <taxon>Erysipelotrichaceae</taxon>
        <taxon>Intestinibaculum</taxon>
    </lineage>
</organism>
<proteinExistence type="predicted"/>
<keyword evidence="1" id="KW-0732">Signal</keyword>
<dbReference type="AlphaFoldDB" id="A0A3G9J4P4"/>
<protein>
    <submittedName>
        <fullName evidence="2">Uncharacterized protein</fullName>
    </submittedName>
</protein>
<dbReference type="InParanoid" id="A0A3G9J4P4"/>
<feature type="chain" id="PRO_5018126924" evidence="1">
    <location>
        <begin position="25"/>
        <end position="111"/>
    </location>
</feature>
<reference evidence="2 3" key="1">
    <citation type="submission" date="2018-11" db="EMBL/GenBank/DDBJ databases">
        <title>Novel Erysipelotrichaceae bacterium isolated from small intestine of a swine.</title>
        <authorList>
            <person name="Kim J.S."/>
            <person name="Choe H."/>
            <person name="Lee Y.R."/>
            <person name="Kim K.M."/>
            <person name="Park D.S."/>
        </authorList>
    </citation>
    <scope>NUCLEOTIDE SEQUENCE [LARGE SCALE GENOMIC DNA]</scope>
    <source>
        <strain evidence="2 3">SG0102</strain>
    </source>
</reference>
<sequence>MKALLKKCLAAVMALTVASTTAVATYENEGAVVVEAKKLSAKQQKKIAKKYVGKPINALVRKIGRYKRGQVSASCNSAGYYEGLYQWKGFKVKTRSKSKSKSSVQIIKAVK</sequence>
<evidence type="ECO:0000256" key="1">
    <source>
        <dbReference type="SAM" id="SignalP"/>
    </source>
</evidence>
<gene>
    <name evidence="2" type="ORF">SG0102_10710</name>
</gene>
<name>A0A3G9J4P4_9FIRM</name>
<evidence type="ECO:0000313" key="3">
    <source>
        <dbReference type="Proteomes" id="UP000268059"/>
    </source>
</evidence>
<accession>A0A3G9J4P4</accession>
<dbReference type="RefSeq" id="WP_125119042.1">
    <property type="nucleotide sequence ID" value="NZ_AP019309.1"/>
</dbReference>
<feature type="signal peptide" evidence="1">
    <location>
        <begin position="1"/>
        <end position="24"/>
    </location>
</feature>
<dbReference type="Proteomes" id="UP000268059">
    <property type="component" value="Chromosome"/>
</dbReference>
<evidence type="ECO:0000313" key="2">
    <source>
        <dbReference type="EMBL" id="BBH26137.1"/>
    </source>
</evidence>
<dbReference type="EMBL" id="AP019309">
    <property type="protein sequence ID" value="BBH26137.1"/>
    <property type="molecule type" value="Genomic_DNA"/>
</dbReference>
<keyword evidence="3" id="KW-1185">Reference proteome</keyword>
<dbReference type="KEGG" id="ebm:SG0102_10710"/>